<comment type="caution">
    <text evidence="2">The sequence shown here is derived from an EMBL/GenBank/DDBJ whole genome shotgun (WGS) entry which is preliminary data.</text>
</comment>
<evidence type="ECO:0000259" key="1">
    <source>
        <dbReference type="Pfam" id="PF14574"/>
    </source>
</evidence>
<gene>
    <name evidence="2" type="ORF">LDC_2088</name>
</gene>
<dbReference type="PANTHER" id="PTHR42895">
    <property type="entry name" value="IRON-SULFUR CLUSTER-BINDING PROTEIN-RELATED"/>
    <property type="match status" value="1"/>
</dbReference>
<organism evidence="2">
    <name type="scientific">sediment metagenome</name>
    <dbReference type="NCBI Taxonomy" id="749907"/>
    <lineage>
        <taxon>unclassified sequences</taxon>
        <taxon>metagenomes</taxon>
        <taxon>ecological metagenomes</taxon>
    </lineage>
</organism>
<dbReference type="Pfam" id="PF14574">
    <property type="entry name" value="RACo_C_ter"/>
    <property type="match status" value="1"/>
</dbReference>
<evidence type="ECO:0000313" key="2">
    <source>
        <dbReference type="EMBL" id="EFK95882.1"/>
    </source>
</evidence>
<dbReference type="AlphaFoldDB" id="D9PKL9"/>
<dbReference type="InterPro" id="IPR052911">
    <property type="entry name" value="Corrinoid_activation_enz"/>
</dbReference>
<feature type="domain" description="RACo C-terminal" evidence="1">
    <location>
        <begin position="2"/>
        <end position="143"/>
    </location>
</feature>
<reference evidence="2" key="1">
    <citation type="submission" date="2010-07" db="EMBL/GenBank/DDBJ databases">
        <authorList>
            <consortium name="CONSOLIDER consortium CSD2007-00005"/>
            <person name="Guazzaroni M.-E."/>
            <person name="Richter M."/>
            <person name="Garcia-Salamanca A."/>
            <person name="Yarza P."/>
            <person name="Ferrer M."/>
        </authorList>
    </citation>
    <scope>NUCLEOTIDE SEQUENCE</scope>
</reference>
<dbReference type="EMBL" id="ADZX01000628">
    <property type="protein sequence ID" value="EFK95882.1"/>
    <property type="molecule type" value="Genomic_DNA"/>
</dbReference>
<dbReference type="InterPro" id="IPR027980">
    <property type="entry name" value="RACo_C"/>
</dbReference>
<dbReference type="PANTHER" id="PTHR42895:SF1">
    <property type="entry name" value="IRON-SULFUR CLUSTER PROTEIN"/>
    <property type="match status" value="1"/>
</dbReference>
<protein>
    <submittedName>
        <fullName evidence="2">Iron-sulfur cluster binding protein</fullName>
    </submittedName>
</protein>
<name>D9PKL9_9ZZZZ</name>
<reference evidence="2" key="2">
    <citation type="journal article" date="2011" name="Microb. Ecol.">
        <title>Taxonomic and Functional Metagenomic Profiling of the Microbial Community in the Anoxic Sediment of a Sub-saline Shallow Lake (Laguna de Carrizo, Central Spain).</title>
        <authorList>
            <person name="Ferrer M."/>
            <person name="Guazzaroni M.E."/>
            <person name="Richter M."/>
            <person name="Garcia-Salamanca A."/>
            <person name="Yarza P."/>
            <person name="Suarez-Suarez A."/>
            <person name="Solano J."/>
            <person name="Alcaide M."/>
            <person name="van Dillewijn P."/>
            <person name="Molina-Henares M.A."/>
            <person name="Lopez-Cortes N."/>
            <person name="Al-Ramahi Y."/>
            <person name="Guerrero C."/>
            <person name="Acosta A."/>
            <person name="de Eugenio L.I."/>
            <person name="Martinez V."/>
            <person name="Marques S."/>
            <person name="Rojo F."/>
            <person name="Santero E."/>
            <person name="Genilloud O."/>
            <person name="Perez-Perez J."/>
            <person name="Rossello-Mora R."/>
            <person name="Ramos J.L."/>
        </authorList>
    </citation>
    <scope>NUCLEOTIDE SEQUENCE</scope>
</reference>
<proteinExistence type="predicted"/>
<accession>D9PKL9</accession>
<sequence>MVYKNEAGIDSDITVSESDIANLIRSKAAVYAGVSMLIRHMGLTFDGIDKLYVAGGFGNFLDVQKSVFIGLLPDLPIDKFEFIGNSSLSGARQSLLSAGDFLNAKAIAQNMMYVELSVEPSFMNEYVSAIFLPHTHTELFHSVMGGLAENV</sequence>